<dbReference type="EMBL" id="CAJNRF010010386">
    <property type="protein sequence ID" value="CAF2120060.1"/>
    <property type="molecule type" value="Genomic_DNA"/>
</dbReference>
<dbReference type="Proteomes" id="UP000663842">
    <property type="component" value="Unassembled WGS sequence"/>
</dbReference>
<evidence type="ECO:0000313" key="6">
    <source>
        <dbReference type="Proteomes" id="UP000663866"/>
    </source>
</evidence>
<dbReference type="EMBL" id="CAJNRG010007624">
    <property type="protein sequence ID" value="CAF2096489.1"/>
    <property type="molecule type" value="Genomic_DNA"/>
</dbReference>
<accession>A0A819WQ77</accession>
<gene>
    <name evidence="4" type="ORF">OVN521_LOCUS26599</name>
    <name evidence="3" type="ORF">UXM345_LOCUS23846</name>
    <name evidence="2" type="ORF">WKI299_LOCUS24187</name>
    <name evidence="1" type="ORF">XDN619_LOCUS17801</name>
</gene>
<dbReference type="Proteomes" id="UP000663866">
    <property type="component" value="Unassembled WGS sequence"/>
</dbReference>
<evidence type="ECO:0000313" key="3">
    <source>
        <dbReference type="EMBL" id="CAF4128436.1"/>
    </source>
</evidence>
<evidence type="ECO:0000313" key="1">
    <source>
        <dbReference type="EMBL" id="CAF2096489.1"/>
    </source>
</evidence>
<proteinExistence type="predicted"/>
<dbReference type="Proteomes" id="UP000663887">
    <property type="component" value="Unassembled WGS sequence"/>
</dbReference>
<dbReference type="Proteomes" id="UP000663856">
    <property type="component" value="Unassembled WGS sequence"/>
</dbReference>
<name>A0A819WQ77_9BILA</name>
<keyword evidence="6" id="KW-1185">Reference proteome</keyword>
<evidence type="ECO:0000313" key="2">
    <source>
        <dbReference type="EMBL" id="CAF2120060.1"/>
    </source>
</evidence>
<evidence type="ECO:0000313" key="5">
    <source>
        <dbReference type="Proteomes" id="UP000663842"/>
    </source>
</evidence>
<comment type="caution">
    <text evidence="3">The sequence shown here is derived from an EMBL/GenBank/DDBJ whole genome shotgun (WGS) entry which is preliminary data.</text>
</comment>
<organism evidence="3 5">
    <name type="scientific">Rotaria magnacalcarata</name>
    <dbReference type="NCBI Taxonomy" id="392030"/>
    <lineage>
        <taxon>Eukaryota</taxon>
        <taxon>Metazoa</taxon>
        <taxon>Spiralia</taxon>
        <taxon>Gnathifera</taxon>
        <taxon>Rotifera</taxon>
        <taxon>Eurotatoria</taxon>
        <taxon>Bdelloidea</taxon>
        <taxon>Philodinida</taxon>
        <taxon>Philodinidae</taxon>
        <taxon>Rotaria</taxon>
    </lineage>
</organism>
<protein>
    <submittedName>
        <fullName evidence="3">Uncharacterized protein</fullName>
    </submittedName>
</protein>
<evidence type="ECO:0000313" key="4">
    <source>
        <dbReference type="EMBL" id="CAF4205021.1"/>
    </source>
</evidence>
<dbReference type="EMBL" id="CAJOBG010007038">
    <property type="protein sequence ID" value="CAF4205021.1"/>
    <property type="molecule type" value="Genomic_DNA"/>
</dbReference>
<reference evidence="3" key="1">
    <citation type="submission" date="2021-02" db="EMBL/GenBank/DDBJ databases">
        <authorList>
            <person name="Nowell W R."/>
        </authorList>
    </citation>
    <scope>NUCLEOTIDE SEQUENCE</scope>
</reference>
<dbReference type="AlphaFoldDB" id="A0A819WQ77"/>
<dbReference type="EMBL" id="CAJOBF010004205">
    <property type="protein sequence ID" value="CAF4128436.1"/>
    <property type="molecule type" value="Genomic_DNA"/>
</dbReference>
<sequence length="102" mass="12044">MNERNHWKIEIHNKQTFVIESENENSSIRLCIPFKYLHKDILIIDDEDFSEIIFSYNLITINTTYEKMYGNNSIVQSLNQCTDFGICLSPKTTANLFLDYLQ</sequence>